<reference evidence="2" key="1">
    <citation type="submission" date="2023-03" db="EMBL/GenBank/DDBJ databases">
        <title>Actinoallomurus iriomotensis NBRC 103681.</title>
        <authorList>
            <person name="Ichikawa N."/>
            <person name="Sato H."/>
            <person name="Tonouchi N."/>
        </authorList>
    </citation>
    <scope>NUCLEOTIDE SEQUENCE</scope>
    <source>
        <strain evidence="2">NBRC 103681</strain>
    </source>
</reference>
<evidence type="ECO:0000256" key="1">
    <source>
        <dbReference type="SAM" id="MobiDB-lite"/>
    </source>
</evidence>
<feature type="region of interest" description="Disordered" evidence="1">
    <location>
        <begin position="1"/>
        <end position="72"/>
    </location>
</feature>
<protein>
    <submittedName>
        <fullName evidence="2">Uncharacterized protein</fullName>
    </submittedName>
</protein>
<dbReference type="EMBL" id="BSTJ01000004">
    <property type="protein sequence ID" value="GLY75424.1"/>
    <property type="molecule type" value="Genomic_DNA"/>
</dbReference>
<accession>A0A9W6RGJ0</accession>
<sequence length="72" mass="7770">MLFGNPDGGKEGTVSQHIDGAPDTPGDAPITPQWRSRLLTSTPGRAGEPGEGGPERLTRHERIPEEGRRRGR</sequence>
<organism evidence="2 3">
    <name type="scientific">Actinoallomurus iriomotensis</name>
    <dbReference type="NCBI Taxonomy" id="478107"/>
    <lineage>
        <taxon>Bacteria</taxon>
        <taxon>Bacillati</taxon>
        <taxon>Actinomycetota</taxon>
        <taxon>Actinomycetes</taxon>
        <taxon>Streptosporangiales</taxon>
        <taxon>Thermomonosporaceae</taxon>
        <taxon>Actinoallomurus</taxon>
    </lineage>
</organism>
<evidence type="ECO:0000313" key="3">
    <source>
        <dbReference type="Proteomes" id="UP001165135"/>
    </source>
</evidence>
<comment type="caution">
    <text evidence="2">The sequence shown here is derived from an EMBL/GenBank/DDBJ whole genome shotgun (WGS) entry which is preliminary data.</text>
</comment>
<proteinExistence type="predicted"/>
<evidence type="ECO:0000313" key="2">
    <source>
        <dbReference type="EMBL" id="GLY75424.1"/>
    </source>
</evidence>
<dbReference type="AlphaFoldDB" id="A0A9W6RGJ0"/>
<name>A0A9W6RGJ0_9ACTN</name>
<dbReference type="Proteomes" id="UP001165135">
    <property type="component" value="Unassembled WGS sequence"/>
</dbReference>
<feature type="compositionally biased region" description="Basic and acidic residues" evidence="1">
    <location>
        <begin position="53"/>
        <end position="72"/>
    </location>
</feature>
<gene>
    <name evidence="2" type="ORF">Airi01_036910</name>
</gene>